<dbReference type="GeneID" id="25372170"/>
<dbReference type="OMA" id="YTSAVIQ"/>
<feature type="region of interest" description="Disordered" evidence="1">
    <location>
        <begin position="381"/>
        <end position="412"/>
    </location>
</feature>
<protein>
    <recommendedName>
        <fullName evidence="3">Apple domain-containing protein</fullName>
    </recommendedName>
</protein>
<reference evidence="4 5" key="1">
    <citation type="journal article" date="2014" name="BMC Genomics">
        <title>Genome sequencing of four Aureobasidium pullulans varieties: biotechnological potential, stress tolerance, and description of new species.</title>
        <authorList>
            <person name="Gostin Ar C."/>
            <person name="Ohm R.A."/>
            <person name="Kogej T."/>
            <person name="Sonjak S."/>
            <person name="Turk M."/>
            <person name="Zajc J."/>
            <person name="Zalar P."/>
            <person name="Grube M."/>
            <person name="Sun H."/>
            <person name="Han J."/>
            <person name="Sharma A."/>
            <person name="Chiniquy J."/>
            <person name="Ngan C.Y."/>
            <person name="Lipzen A."/>
            <person name="Barry K."/>
            <person name="Grigoriev I.V."/>
            <person name="Gunde-Cimerman N."/>
        </authorList>
    </citation>
    <scope>NUCLEOTIDE SEQUENCE [LARGE SCALE GENOMIC DNA]</scope>
    <source>
        <strain evidence="4 5">EXF-2481</strain>
    </source>
</reference>
<dbReference type="OrthoDB" id="3944149at2759"/>
<dbReference type="InterPro" id="IPR003609">
    <property type="entry name" value="Pan_app"/>
</dbReference>
<evidence type="ECO:0000256" key="2">
    <source>
        <dbReference type="SAM" id="SignalP"/>
    </source>
</evidence>
<dbReference type="PROSITE" id="PS50948">
    <property type="entry name" value="PAN"/>
    <property type="match status" value="1"/>
</dbReference>
<proteinExistence type="predicted"/>
<organism evidence="4 5">
    <name type="scientific">Aureobasidium subglaciale (strain EXF-2481)</name>
    <name type="common">Aureobasidium pullulans var. subglaciale</name>
    <dbReference type="NCBI Taxonomy" id="1043005"/>
    <lineage>
        <taxon>Eukaryota</taxon>
        <taxon>Fungi</taxon>
        <taxon>Dikarya</taxon>
        <taxon>Ascomycota</taxon>
        <taxon>Pezizomycotina</taxon>
        <taxon>Dothideomycetes</taxon>
        <taxon>Dothideomycetidae</taxon>
        <taxon>Dothideales</taxon>
        <taxon>Saccotheciaceae</taxon>
        <taxon>Aureobasidium</taxon>
    </lineage>
</organism>
<feature type="domain" description="Apple" evidence="3">
    <location>
        <begin position="794"/>
        <end position="881"/>
    </location>
</feature>
<dbReference type="EMBL" id="KL584784">
    <property type="protein sequence ID" value="KEQ90944.1"/>
    <property type="molecule type" value="Genomic_DNA"/>
</dbReference>
<evidence type="ECO:0000256" key="1">
    <source>
        <dbReference type="SAM" id="MobiDB-lite"/>
    </source>
</evidence>
<keyword evidence="2" id="KW-0732">Signal</keyword>
<dbReference type="AlphaFoldDB" id="A0A074Y4Q8"/>
<evidence type="ECO:0000313" key="4">
    <source>
        <dbReference type="EMBL" id="KEQ90944.1"/>
    </source>
</evidence>
<accession>A0A074Y4Q8</accession>
<feature type="region of interest" description="Disordered" evidence="1">
    <location>
        <begin position="336"/>
        <end position="364"/>
    </location>
</feature>
<dbReference type="STRING" id="1043005.A0A074Y4Q8"/>
<dbReference type="InParanoid" id="A0A074Y4Q8"/>
<feature type="region of interest" description="Disordered" evidence="1">
    <location>
        <begin position="451"/>
        <end position="476"/>
    </location>
</feature>
<feature type="compositionally biased region" description="Low complexity" evidence="1">
    <location>
        <begin position="336"/>
        <end position="350"/>
    </location>
</feature>
<evidence type="ECO:0000313" key="5">
    <source>
        <dbReference type="Proteomes" id="UP000030641"/>
    </source>
</evidence>
<dbReference type="HOGENOM" id="CLU_315675_0_0_1"/>
<dbReference type="RefSeq" id="XP_013339366.1">
    <property type="nucleotide sequence ID" value="XM_013483912.1"/>
</dbReference>
<evidence type="ECO:0000259" key="3">
    <source>
        <dbReference type="PROSITE" id="PS50948"/>
    </source>
</evidence>
<name>A0A074Y4Q8_AURSE</name>
<gene>
    <name evidence="4" type="ORF">AUEXF2481DRAFT_9065</name>
</gene>
<dbReference type="Proteomes" id="UP000030641">
    <property type="component" value="Unassembled WGS sequence"/>
</dbReference>
<feature type="chain" id="PRO_5001702880" description="Apple domain-containing protein" evidence="2">
    <location>
        <begin position="21"/>
        <end position="925"/>
    </location>
</feature>
<feature type="signal peptide" evidence="2">
    <location>
        <begin position="1"/>
        <end position="20"/>
    </location>
</feature>
<keyword evidence="5" id="KW-1185">Reference proteome</keyword>
<sequence>MLVPSGLTMVSLLTVASALASNSTVHTVTVTQTFWSTIVSTPSCPAPTTVTLCNPLSTASTSTIAGNANIIYQTLSECHAGQVITIGSEVTTLAQATTWTVEKTISDLVFIPDFATDIDYSAVATVTNIIHPSSMTGMSGQVVVCRTGTTTVGSDHVVLTDCPCTVQSTVLSLTATGLGAVPTALVPSTNYIVKIIYVYVIETIVEQISTTMTATATSILTTIQTGTATDTSTTTTTRAPRPTIVSVDSVTFLLEYDTSYEGAGIGNLRKRQASILPGISVELNACLAQCAQQAECVAASLDENTSSCSPLVRFNALSRRNADGNVFAIVIFRPSASTGPPASTSSSNSAMLPGSTDRAESSASTRSLVSISSGVFTVSSVSTTSTNPTYSGTTGSNPISGSSSRSSSSSALYPISNSSLLSTTSESSYRSNSSLSVPVFASSNVLTRSTSISSSRANSTSTSSPDPSTLPSIMSSTSSLSTLGNATSISTTLSPGTTSVNSINSTFNSTFSLGSTSSVANSSAVSTTSTSSRTSSSVAPFDGCAVASNIAGYAPAMSYCSSVYPLTATTTFFGVTTIEIITTSAPATTLLSNITLTTETAVQTNEATITKISYFPTELTVTETTTTTRTLTDSTVFVRKRQTTATVQASMFTSILNRPSSDVANVCSCLQTPTITTVTNTQTALSTTTITPIVSGNYTITPPIATVQTTETITDIISVTTITATTTSTEVVTATATQTTASGCSVSPAAAVRESVVTLTSTYANTYTEIFTTTISSTQTVTTCTPSAFPAGRCLEGVYTLGTKYYNQLCGSSLAGGATVLVLPAAQIAYCNQYCSVYSTLCSGYNYNTAARVCTFLSGSALLPSPAVAYQAAVAYTTNPCVATSTAIEVQYSTQISSSDVTSVYESTITLSTSESPCASSPVVT</sequence>